<feature type="compositionally biased region" description="Basic and acidic residues" evidence="4">
    <location>
        <begin position="119"/>
        <end position="128"/>
    </location>
</feature>
<evidence type="ECO:0000256" key="2">
    <source>
        <dbReference type="ARBA" id="ARBA00023004"/>
    </source>
</evidence>
<evidence type="ECO:0000256" key="1">
    <source>
        <dbReference type="ARBA" id="ARBA00022723"/>
    </source>
</evidence>
<accession>A0A1H9TL62</accession>
<evidence type="ECO:0000313" key="6">
    <source>
        <dbReference type="EMBL" id="SER97872.1"/>
    </source>
</evidence>
<protein>
    <submittedName>
        <fullName evidence="6">4Fe-4S dicluster containing protein</fullName>
    </submittedName>
</protein>
<keyword evidence="7" id="KW-1185">Reference proteome</keyword>
<sequence length="407" mass="43275">MVETRLIDVTGLQSLLDALVARGYRVLGPTVRGGAVVNAEITEVADLPRGWGDDQEPGRYRLRPRDDEALFGFAAGAQSAKPVFFPTDELLWRGRRTAGGSGFEAQSAESAQAAQGGGVEEHGEDGPDTRPTALLGVRSCDLSAVGIHDTVLTGRGFTDAHYAQRREGAFVIAVACSDPGGTCFCVSMGTGPRPEQGRGAPFDLSLTELLAPEHRFVVEVGSERGGALLDEIGATAAARGDLAAADAVTEQAAQRMGRRLDTDGIRDLLYASIDSPRWDDVASRCLACTNCTMVCPTCFCTTVEDVSDLSGESAERHRVWDSCFTADFSYIHGGTVRESTRSRYRQWMTHKLASWHDQFGSSGCVGCGRCVTWCPAGIDITEEAAALRGVPGSNLPTPTSPPTPASE</sequence>
<evidence type="ECO:0000256" key="3">
    <source>
        <dbReference type="ARBA" id="ARBA00023014"/>
    </source>
</evidence>
<feature type="domain" description="4Fe-4S ferredoxin-type" evidence="5">
    <location>
        <begin position="355"/>
        <end position="383"/>
    </location>
</feature>
<dbReference type="RefSeq" id="WP_091757065.1">
    <property type="nucleotide sequence ID" value="NZ_FOHB01000002.1"/>
</dbReference>
<gene>
    <name evidence="6" type="ORF">SAMN05216199_1659</name>
</gene>
<keyword evidence="1" id="KW-0479">Metal-binding</keyword>
<organism evidence="6 7">
    <name type="scientific">Pedococcus cremeus</name>
    <dbReference type="NCBI Taxonomy" id="587636"/>
    <lineage>
        <taxon>Bacteria</taxon>
        <taxon>Bacillati</taxon>
        <taxon>Actinomycetota</taxon>
        <taxon>Actinomycetes</taxon>
        <taxon>Micrococcales</taxon>
        <taxon>Intrasporangiaceae</taxon>
        <taxon>Pedococcus</taxon>
    </lineage>
</organism>
<feature type="domain" description="4Fe-4S ferredoxin-type" evidence="5">
    <location>
        <begin position="274"/>
        <end position="306"/>
    </location>
</feature>
<name>A0A1H9TL62_9MICO</name>
<dbReference type="SUPFAM" id="SSF46548">
    <property type="entry name" value="alpha-helical ferredoxin"/>
    <property type="match status" value="1"/>
</dbReference>
<dbReference type="GO" id="GO:0051536">
    <property type="term" value="F:iron-sulfur cluster binding"/>
    <property type="evidence" value="ECO:0007669"/>
    <property type="project" value="UniProtKB-KW"/>
</dbReference>
<dbReference type="AlphaFoldDB" id="A0A1H9TL62"/>
<dbReference type="GO" id="GO:0046872">
    <property type="term" value="F:metal ion binding"/>
    <property type="evidence" value="ECO:0007669"/>
    <property type="project" value="UniProtKB-KW"/>
</dbReference>
<dbReference type="Proteomes" id="UP000199019">
    <property type="component" value="Unassembled WGS sequence"/>
</dbReference>
<reference evidence="7" key="1">
    <citation type="submission" date="2016-10" db="EMBL/GenBank/DDBJ databases">
        <authorList>
            <person name="Varghese N."/>
            <person name="Submissions S."/>
        </authorList>
    </citation>
    <scope>NUCLEOTIDE SEQUENCE [LARGE SCALE GENOMIC DNA]</scope>
    <source>
        <strain evidence="7">CGMCC 1.6963</strain>
    </source>
</reference>
<dbReference type="PANTHER" id="PTHR40447:SF1">
    <property type="entry name" value="ANAEROBIC SULFITE REDUCTASE SUBUNIT A"/>
    <property type="match status" value="1"/>
</dbReference>
<dbReference type="Pfam" id="PF17179">
    <property type="entry name" value="Fer4_22"/>
    <property type="match status" value="1"/>
</dbReference>
<keyword evidence="2" id="KW-0408">Iron</keyword>
<dbReference type="EMBL" id="FOHB01000002">
    <property type="protein sequence ID" value="SER97872.1"/>
    <property type="molecule type" value="Genomic_DNA"/>
</dbReference>
<dbReference type="InterPro" id="IPR017896">
    <property type="entry name" value="4Fe4S_Fe-S-bd"/>
</dbReference>
<dbReference type="STRING" id="587636.SAMN05216199_1659"/>
<dbReference type="OrthoDB" id="9795302at2"/>
<evidence type="ECO:0000313" key="7">
    <source>
        <dbReference type="Proteomes" id="UP000199019"/>
    </source>
</evidence>
<dbReference type="InterPro" id="IPR017900">
    <property type="entry name" value="4Fe4S_Fe_S_CS"/>
</dbReference>
<keyword evidence="3" id="KW-0411">Iron-sulfur</keyword>
<feature type="region of interest" description="Disordered" evidence="4">
    <location>
        <begin position="99"/>
        <end position="132"/>
    </location>
</feature>
<dbReference type="PROSITE" id="PS51379">
    <property type="entry name" value="4FE4S_FER_2"/>
    <property type="match status" value="2"/>
</dbReference>
<dbReference type="PANTHER" id="PTHR40447">
    <property type="entry name" value="ANAEROBIC SULFITE REDUCTASE SUBUNIT A"/>
    <property type="match status" value="1"/>
</dbReference>
<dbReference type="PROSITE" id="PS00198">
    <property type="entry name" value="4FE4S_FER_1"/>
    <property type="match status" value="2"/>
</dbReference>
<evidence type="ECO:0000259" key="5">
    <source>
        <dbReference type="PROSITE" id="PS51379"/>
    </source>
</evidence>
<proteinExistence type="predicted"/>
<feature type="compositionally biased region" description="Low complexity" evidence="4">
    <location>
        <begin position="103"/>
        <end position="114"/>
    </location>
</feature>
<evidence type="ECO:0000256" key="4">
    <source>
        <dbReference type="SAM" id="MobiDB-lite"/>
    </source>
</evidence>